<evidence type="ECO:0000256" key="1">
    <source>
        <dbReference type="ARBA" id="ARBA00006672"/>
    </source>
</evidence>
<evidence type="ECO:0000256" key="6">
    <source>
        <dbReference type="PROSITE-ProRule" id="PRU00175"/>
    </source>
</evidence>
<evidence type="ECO:0000256" key="2">
    <source>
        <dbReference type="ARBA" id="ARBA00022703"/>
    </source>
</evidence>
<dbReference type="CDD" id="cd00022">
    <property type="entry name" value="BIR"/>
    <property type="match status" value="2"/>
</dbReference>
<keyword evidence="10" id="KW-1185">Reference proteome</keyword>
<reference evidence="9 10" key="1">
    <citation type="submission" date="2018-04" db="EMBL/GenBank/DDBJ databases">
        <title>The genome of golden apple snail Pomacea canaliculata provides insight into stress tolerance and invasive adaptation.</title>
        <authorList>
            <person name="Liu C."/>
            <person name="Liu B."/>
            <person name="Ren Y."/>
            <person name="Zhang Y."/>
            <person name="Wang H."/>
            <person name="Li S."/>
            <person name="Jiang F."/>
            <person name="Yin L."/>
            <person name="Zhang G."/>
            <person name="Qian W."/>
            <person name="Fan W."/>
        </authorList>
    </citation>
    <scope>NUCLEOTIDE SEQUENCE [LARGE SCALE GENOMIC DNA]</scope>
    <source>
        <strain evidence="9">SZHN2017</strain>
        <tissue evidence="9">Muscle</tissue>
    </source>
</reference>
<dbReference type="CDD" id="cd16510">
    <property type="entry name" value="RING-HC_IAPs"/>
    <property type="match status" value="1"/>
</dbReference>
<comment type="similarity">
    <text evidence="1">Belongs to the IAP family.</text>
</comment>
<evidence type="ECO:0000313" key="9">
    <source>
        <dbReference type="EMBL" id="PVD27973.1"/>
    </source>
</evidence>
<dbReference type="Gene3D" id="3.30.40.10">
    <property type="entry name" value="Zinc/RING finger domain, C3HC4 (zinc finger)"/>
    <property type="match status" value="1"/>
</dbReference>
<dbReference type="InterPro" id="IPR001370">
    <property type="entry name" value="BIR_rpt"/>
</dbReference>
<dbReference type="Pfam" id="PF00653">
    <property type="entry name" value="BIR"/>
    <property type="match status" value="2"/>
</dbReference>
<proteinExistence type="inferred from homology"/>
<accession>A0A2T7P3J9</accession>
<dbReference type="SMART" id="SM00238">
    <property type="entry name" value="BIR"/>
    <property type="match status" value="2"/>
</dbReference>
<dbReference type="AlphaFoldDB" id="A0A2T7P3J9"/>
<dbReference type="GO" id="GO:0051726">
    <property type="term" value="P:regulation of cell cycle"/>
    <property type="evidence" value="ECO:0007669"/>
    <property type="project" value="TreeGrafter"/>
</dbReference>
<evidence type="ECO:0000256" key="4">
    <source>
        <dbReference type="ARBA" id="ARBA00022771"/>
    </source>
</evidence>
<dbReference type="GO" id="GO:0043066">
    <property type="term" value="P:negative regulation of apoptotic process"/>
    <property type="evidence" value="ECO:0007669"/>
    <property type="project" value="TreeGrafter"/>
</dbReference>
<dbReference type="GO" id="GO:0008270">
    <property type="term" value="F:zinc ion binding"/>
    <property type="evidence" value="ECO:0007669"/>
    <property type="project" value="UniProtKB-KW"/>
</dbReference>
<keyword evidence="2" id="KW-0053">Apoptosis</keyword>
<dbReference type="InterPro" id="IPR050784">
    <property type="entry name" value="IAP"/>
</dbReference>
<organism evidence="9 10">
    <name type="scientific">Pomacea canaliculata</name>
    <name type="common">Golden apple snail</name>
    <dbReference type="NCBI Taxonomy" id="400727"/>
    <lineage>
        <taxon>Eukaryota</taxon>
        <taxon>Metazoa</taxon>
        <taxon>Spiralia</taxon>
        <taxon>Lophotrochozoa</taxon>
        <taxon>Mollusca</taxon>
        <taxon>Gastropoda</taxon>
        <taxon>Caenogastropoda</taxon>
        <taxon>Architaenioglossa</taxon>
        <taxon>Ampullarioidea</taxon>
        <taxon>Ampullariidae</taxon>
        <taxon>Pomacea</taxon>
    </lineage>
</organism>
<dbReference type="PROSITE" id="PS50143">
    <property type="entry name" value="BIR_REPEAT_2"/>
    <property type="match status" value="2"/>
</dbReference>
<dbReference type="SMART" id="SM00184">
    <property type="entry name" value="RING"/>
    <property type="match status" value="1"/>
</dbReference>
<dbReference type="FunFam" id="1.10.1170.10:FF:000002">
    <property type="entry name" value="Baculoviral IAP repeat containing 7"/>
    <property type="match status" value="1"/>
</dbReference>
<protein>
    <recommendedName>
        <fullName evidence="8">RING-type domain-containing protein</fullName>
    </recommendedName>
</protein>
<dbReference type="Gene3D" id="1.10.8.10">
    <property type="entry name" value="DNA helicase RuvA subunit, C-terminal domain"/>
    <property type="match status" value="1"/>
</dbReference>
<comment type="caution">
    <text evidence="9">The sequence shown here is derived from an EMBL/GenBank/DDBJ whole genome shotgun (WGS) entry which is preliminary data.</text>
</comment>
<dbReference type="OrthoDB" id="10051407at2759"/>
<name>A0A2T7P3J9_POMCA</name>
<dbReference type="SUPFAM" id="SSF57924">
    <property type="entry name" value="Inhibitor of apoptosis (IAP) repeat"/>
    <property type="match status" value="2"/>
</dbReference>
<dbReference type="InterPro" id="IPR001841">
    <property type="entry name" value="Znf_RING"/>
</dbReference>
<gene>
    <name evidence="9" type="ORF">C0Q70_10549</name>
</gene>
<dbReference type="GO" id="GO:0006915">
    <property type="term" value="P:apoptotic process"/>
    <property type="evidence" value="ECO:0007669"/>
    <property type="project" value="UniProtKB-KW"/>
</dbReference>
<feature type="region of interest" description="Disordered" evidence="7">
    <location>
        <begin position="286"/>
        <end position="307"/>
    </location>
</feature>
<dbReference type="GO" id="GO:0061630">
    <property type="term" value="F:ubiquitin protein ligase activity"/>
    <property type="evidence" value="ECO:0007669"/>
    <property type="project" value="TreeGrafter"/>
</dbReference>
<dbReference type="PANTHER" id="PTHR10044:SF139">
    <property type="entry name" value="DEATH-ASSOCIATED INHIBITOR OF APOPTOSIS 2"/>
    <property type="match status" value="1"/>
</dbReference>
<dbReference type="InterPro" id="IPR013083">
    <property type="entry name" value="Znf_RING/FYVE/PHD"/>
</dbReference>
<dbReference type="PANTHER" id="PTHR10044">
    <property type="entry name" value="INHIBITOR OF APOPTOSIS"/>
    <property type="match status" value="1"/>
</dbReference>
<dbReference type="GO" id="GO:0031398">
    <property type="term" value="P:positive regulation of protein ubiquitination"/>
    <property type="evidence" value="ECO:0007669"/>
    <property type="project" value="TreeGrafter"/>
</dbReference>
<evidence type="ECO:0000313" key="10">
    <source>
        <dbReference type="Proteomes" id="UP000245119"/>
    </source>
</evidence>
<dbReference type="GO" id="GO:0005634">
    <property type="term" value="C:nucleus"/>
    <property type="evidence" value="ECO:0007669"/>
    <property type="project" value="TreeGrafter"/>
</dbReference>
<keyword evidence="5" id="KW-0862">Zinc</keyword>
<dbReference type="EMBL" id="PZQS01000006">
    <property type="protein sequence ID" value="PVD27973.1"/>
    <property type="molecule type" value="Genomic_DNA"/>
</dbReference>
<evidence type="ECO:0000256" key="5">
    <source>
        <dbReference type="ARBA" id="ARBA00022833"/>
    </source>
</evidence>
<dbReference type="FunFam" id="1.10.1170.10:FF:000003">
    <property type="entry name" value="E3 ubiquitin-protein ligase XIAP"/>
    <property type="match status" value="1"/>
</dbReference>
<dbReference type="Proteomes" id="UP000245119">
    <property type="component" value="Linkage Group LG6"/>
</dbReference>
<sequence>MTQQRQQSSPSHINLLSERSRLETFRYWPVTATLEPGRLAQAGFFYIGPQDRVRCRFCGGVLKSWQPTDDPFIEHQRYFAQCPFINGEDVGNIPIEGSQTSVVASEQLHPRMFHPCSPHYNTIAKRLETFHEWPSRTTQNPEELAEAGFFYCGVDDAVRCFFCDGGLRNWTPSDDPWVEHARWFPRCPYLQEEKGSDFVASILQRFPQTQHETVLKAVYFVAVPAHERRETKAMESEVVQEVLKMGFEPTRVLASVQQLMTTTGGQLPSLAQLLDKLFQEDDVQSVQGPPEQREVEPVSHFTSGSESRILPSSEVNLDPASDRILCKICMDNQVEMTFLPCGHLICCALCARNAHTCPMCRRPVRASIRTYLC</sequence>
<dbReference type="GO" id="GO:0043027">
    <property type="term" value="F:cysteine-type endopeptidase inhibitor activity involved in apoptotic process"/>
    <property type="evidence" value="ECO:0007669"/>
    <property type="project" value="TreeGrafter"/>
</dbReference>
<dbReference type="STRING" id="400727.A0A2T7P3J9"/>
<evidence type="ECO:0000256" key="3">
    <source>
        <dbReference type="ARBA" id="ARBA00022723"/>
    </source>
</evidence>
<dbReference type="GO" id="GO:0005737">
    <property type="term" value="C:cytoplasm"/>
    <property type="evidence" value="ECO:0007669"/>
    <property type="project" value="TreeGrafter"/>
</dbReference>
<keyword evidence="3" id="KW-0479">Metal-binding</keyword>
<evidence type="ECO:0000259" key="8">
    <source>
        <dbReference type="PROSITE" id="PS50089"/>
    </source>
</evidence>
<dbReference type="Gene3D" id="1.10.1170.10">
    <property type="entry name" value="Inhibitor Of Apoptosis Protein (2mihbC-IAP-1), Chain A"/>
    <property type="match status" value="2"/>
</dbReference>
<dbReference type="PROSITE" id="PS01282">
    <property type="entry name" value="BIR_REPEAT_1"/>
    <property type="match status" value="1"/>
</dbReference>
<feature type="domain" description="RING-type" evidence="8">
    <location>
        <begin position="326"/>
        <end position="361"/>
    </location>
</feature>
<evidence type="ECO:0000256" key="7">
    <source>
        <dbReference type="SAM" id="MobiDB-lite"/>
    </source>
</evidence>
<dbReference type="Pfam" id="PF13920">
    <property type="entry name" value="zf-C3HC4_3"/>
    <property type="match status" value="1"/>
</dbReference>
<dbReference type="PROSITE" id="PS50089">
    <property type="entry name" value="ZF_RING_2"/>
    <property type="match status" value="1"/>
</dbReference>
<keyword evidence="4 6" id="KW-0863">Zinc-finger</keyword>